<dbReference type="Gene3D" id="1.10.8.60">
    <property type="match status" value="1"/>
</dbReference>
<dbReference type="InterPro" id="IPR027417">
    <property type="entry name" value="P-loop_NTPase"/>
</dbReference>
<dbReference type="InterPro" id="IPR011546">
    <property type="entry name" value="Pept_M41_FtsH_extracell"/>
</dbReference>
<protein>
    <submittedName>
        <fullName evidence="18">SPG7 matrix AAA peptidase subunit, paraplegin</fullName>
    </submittedName>
</protein>
<dbReference type="PANTHER" id="PTHR43655:SF8">
    <property type="entry name" value="PARAPLEGIN"/>
    <property type="match status" value="1"/>
</dbReference>
<dbReference type="SUPFAM" id="SSF140990">
    <property type="entry name" value="FtsH protease domain-like"/>
    <property type="match status" value="1"/>
</dbReference>
<feature type="region of interest" description="Disordered" evidence="15">
    <location>
        <begin position="713"/>
        <end position="758"/>
    </location>
</feature>
<keyword evidence="12" id="KW-0482">Metalloprotease</keyword>
<dbReference type="InterPro" id="IPR000642">
    <property type="entry name" value="Peptidase_M41"/>
</dbReference>
<evidence type="ECO:0000256" key="5">
    <source>
        <dbReference type="ARBA" id="ARBA00022723"/>
    </source>
</evidence>
<feature type="domain" description="AAA+ ATPase" evidence="17">
    <location>
        <begin position="341"/>
        <end position="481"/>
    </location>
</feature>
<feature type="coiled-coil region" evidence="14">
    <location>
        <begin position="212"/>
        <end position="239"/>
    </location>
</feature>
<evidence type="ECO:0000256" key="12">
    <source>
        <dbReference type="ARBA" id="ARBA00023049"/>
    </source>
</evidence>
<evidence type="ECO:0000256" key="3">
    <source>
        <dbReference type="ARBA" id="ARBA00022670"/>
    </source>
</evidence>
<accession>A0A8I5NGQ7</accession>
<keyword evidence="19" id="KW-1185">Reference proteome</keyword>
<dbReference type="Pfam" id="PF00004">
    <property type="entry name" value="AAA"/>
    <property type="match status" value="1"/>
</dbReference>
<dbReference type="GO" id="GO:0034982">
    <property type="term" value="P:mitochondrial protein processing"/>
    <property type="evidence" value="ECO:0007669"/>
    <property type="project" value="TreeGrafter"/>
</dbReference>
<evidence type="ECO:0000256" key="1">
    <source>
        <dbReference type="ARBA" id="ARBA00001947"/>
    </source>
</evidence>
<keyword evidence="9" id="KW-0067">ATP-binding</keyword>
<dbReference type="GO" id="GO:0008270">
    <property type="term" value="F:zinc ion binding"/>
    <property type="evidence" value="ECO:0007669"/>
    <property type="project" value="InterPro"/>
</dbReference>
<reference evidence="18 19" key="1">
    <citation type="submission" date="2012-03" db="EMBL/GenBank/DDBJ databases">
        <title>Whole Genome Assembly of Papio anubis.</title>
        <authorList>
            <person name="Liu Y.L."/>
            <person name="Abraham K.A."/>
            <person name="Akbar H.A."/>
            <person name="Ali S.A."/>
            <person name="Anosike U.A."/>
            <person name="Aqrawi P.A."/>
            <person name="Arias F.A."/>
            <person name="Attaway T.A."/>
            <person name="Awwad R.A."/>
            <person name="Babu C.B."/>
            <person name="Bandaranaike D.B."/>
            <person name="Battles P.B."/>
            <person name="Bell A.B."/>
            <person name="Beltran B.B."/>
            <person name="Berhane-Mersha D.B."/>
            <person name="Bess C.B."/>
            <person name="Bickham C.B."/>
            <person name="Bolden T.B."/>
            <person name="Carter K.C."/>
            <person name="Chau D.C."/>
            <person name="Chavez A.C."/>
            <person name="Clerc-Blankenburg K.C."/>
            <person name="Coyle M.C."/>
            <person name="Dao M.D."/>
            <person name="Davila M.L.D."/>
            <person name="Davy-Carroll L.D."/>
            <person name="Denson S.D."/>
            <person name="Dinh H.D."/>
            <person name="Fernandez S.F."/>
            <person name="Fernando P.F."/>
            <person name="Forbes L.F."/>
            <person name="Francis C.F."/>
            <person name="Francisco L.F."/>
            <person name="Fu Q.F."/>
            <person name="Garcia-Iii R.G."/>
            <person name="Garrett T.G."/>
            <person name="Gross S.G."/>
            <person name="Gubbala S.G."/>
            <person name="Hirani K.H."/>
            <person name="Hogues M.H."/>
            <person name="Hollins B.H."/>
            <person name="Jackson L.J."/>
            <person name="Javaid M.J."/>
            <person name="Jhangiani S.J."/>
            <person name="Johnson A.J."/>
            <person name="Johnson B.J."/>
            <person name="Jones J.J."/>
            <person name="Joshi V.J."/>
            <person name="Kalu J.K."/>
            <person name="Khan N.K."/>
            <person name="Korchina V.K."/>
            <person name="Kovar C.K."/>
            <person name="Lago L.L."/>
            <person name="Lara F.L."/>
            <person name="Le T.-K.L."/>
            <person name="Lee S.L."/>
            <person name="Legall-Iii F.L."/>
            <person name="Lemon S.L."/>
            <person name="Liu J.L."/>
            <person name="Liu Y.-S.L."/>
            <person name="Liyanage D.L."/>
            <person name="Lopez J.L."/>
            <person name="Lorensuhewa L.L."/>
            <person name="Mata R.M."/>
            <person name="Mathew T.M."/>
            <person name="Mercado C.M."/>
            <person name="Mercado I.M."/>
            <person name="Morales K.M."/>
            <person name="Morgan M.M."/>
            <person name="Munidasa M.M."/>
            <person name="Ngo D.N."/>
            <person name="Nguyen L.N."/>
            <person name="Nguyen T.N."/>
            <person name="Nguyen N.N."/>
            <person name="Obregon M.O."/>
            <person name="Okwuonu G.O."/>
            <person name="Ongeri F.O."/>
            <person name="Onwere C.O."/>
            <person name="Osifeso I.O."/>
            <person name="Parra A.P."/>
            <person name="Patil S.P."/>
            <person name="Perez A.P."/>
            <person name="Perez Y.P."/>
            <person name="Pham C.P."/>
            <person name="Pu L.-L.P."/>
            <person name="Puazo M.P."/>
            <person name="Quiroz J.Q."/>
            <person name="Rouhana J.R."/>
            <person name="Ruiz M.R."/>
            <person name="Ruiz S.-J.R."/>
            <person name="Saada N.S."/>
            <person name="Santibanez J.S."/>
            <person name="Scheel M.S."/>
            <person name="Schneider B.S."/>
            <person name="Simmons D.S."/>
            <person name="Sisson I.S."/>
            <person name="Tang L.-Y.T."/>
            <person name="Thornton R.T."/>
            <person name="Tisius J.T."/>
            <person name="Toledanes G.T."/>
            <person name="Trejos Z.T."/>
            <person name="Usmani K.U."/>
            <person name="Varghese R.V."/>
            <person name="Vattathil S.V."/>
            <person name="Vee V.V."/>
            <person name="Walker D.W."/>
            <person name="Weissenberger G.W."/>
            <person name="White C.W."/>
            <person name="Williams A.W."/>
            <person name="Woodworth J.W."/>
            <person name="Wright R.W."/>
            <person name="Zhu Y.Z."/>
            <person name="Han Y.H."/>
            <person name="Newsham I.N."/>
            <person name="Nazareth L.N."/>
            <person name="Worley K.W."/>
            <person name="Muzny D.M."/>
            <person name="Rogers J.R."/>
            <person name="Gibbs R.G."/>
        </authorList>
    </citation>
    <scope>NUCLEOTIDE SEQUENCE [LARGE SCALE GENOMIC DNA]</scope>
</reference>
<name>A0A8I5NGQ7_PAPAN</name>
<dbReference type="GeneTree" id="ENSGT00940000156329"/>
<reference evidence="18" key="2">
    <citation type="submission" date="2025-08" db="UniProtKB">
        <authorList>
            <consortium name="Ensembl"/>
        </authorList>
    </citation>
    <scope>IDENTIFICATION</scope>
</reference>
<dbReference type="Ensembl" id="ENSPANT00000076189.1">
    <property type="protein sequence ID" value="ENSPANP00000048407.1"/>
    <property type="gene ID" value="ENSPANG00000023482.3"/>
</dbReference>
<evidence type="ECO:0000313" key="19">
    <source>
        <dbReference type="Proteomes" id="UP000028761"/>
    </source>
</evidence>
<dbReference type="GO" id="GO:0004222">
    <property type="term" value="F:metalloendopeptidase activity"/>
    <property type="evidence" value="ECO:0007669"/>
    <property type="project" value="InterPro"/>
</dbReference>
<organism evidence="18 19">
    <name type="scientific">Papio anubis</name>
    <name type="common">Olive baboon</name>
    <dbReference type="NCBI Taxonomy" id="9555"/>
    <lineage>
        <taxon>Eukaryota</taxon>
        <taxon>Metazoa</taxon>
        <taxon>Chordata</taxon>
        <taxon>Craniata</taxon>
        <taxon>Vertebrata</taxon>
        <taxon>Euteleostomi</taxon>
        <taxon>Mammalia</taxon>
        <taxon>Eutheria</taxon>
        <taxon>Euarchontoglires</taxon>
        <taxon>Primates</taxon>
        <taxon>Haplorrhini</taxon>
        <taxon>Catarrhini</taxon>
        <taxon>Cercopithecidae</taxon>
        <taxon>Cercopithecinae</taxon>
        <taxon>Papio</taxon>
    </lineage>
</organism>
<evidence type="ECO:0000259" key="17">
    <source>
        <dbReference type="SMART" id="SM00382"/>
    </source>
</evidence>
<reference evidence="18" key="3">
    <citation type="submission" date="2025-09" db="UniProtKB">
        <authorList>
            <consortium name="Ensembl"/>
        </authorList>
    </citation>
    <scope>IDENTIFICATION</scope>
</reference>
<keyword evidence="7" id="KW-0378">Hydrolase</keyword>
<dbReference type="GO" id="GO:0016887">
    <property type="term" value="F:ATP hydrolysis activity"/>
    <property type="evidence" value="ECO:0007669"/>
    <property type="project" value="InterPro"/>
</dbReference>
<evidence type="ECO:0000256" key="16">
    <source>
        <dbReference type="SAM" id="Phobius"/>
    </source>
</evidence>
<proteinExistence type="predicted"/>
<sequence length="758" mass="84008">MAVLLLLLRALRRGPGPGPGRLWGPGAGWSPGFPAGSWRGRPYLASRPPGDLAEAGGRALQSLQLRLLTSTFEGINGLLLKQHLVQNPVRLWQLLGGTFYFNTSRMKQKNKEKDKSKGKAPEEDEEDRRRRERDDQMYRERLRTLLVIAVVMSLLNALSTGGGSISWNDFVHEMLAKGEVQRVQVVPESDMVEVYLHPGAVVFGRPRLALMYRMQVANIDKFEEKLRAAEDELNIEAKDRIPVSYRRTGFFGNALYSVGMTAVGLAILWCVFRLAGMTGREGGFSAFNQLKMARFTIVDGKTGKGVSFKDVAGMHEAKQEVREFVDYLKSPERFLQLGAKVPKGALLLGPPGCGKTLLAKAVATEAQVPFLAMAGPEFVEVIGGLGAARVRSLFKEARARAPCIVYIDEIDAVGKKRSTTMSGFSNTEEEQTLNQLLVEMDGMGTTDHVIVLASTNRADILDGALMRPGRLDRHVFIDLPTLQERREIFEQHLKSLKLTQSSTFYSQRLAELTPGFSGTAKKSKILSKEEQKVVAFHESGHALVGWMLEHTEAVMKVSIAPRTNAALGFAQMLPRDQHLFTKEQLFERMCMALGGRASEALSFNKVTSGAQDDLRKVTRIAYSMVKQFGMAPGIGPISFPEAQEGLVGIGRRPFSQGLQQIMDHEARLLVAKAYRHTEKVLQDNLDKLQALANALLEKEVINYEDIEALIGPPPHGPKKMIAPQRWVDAQREKQDSGEEEAEETQQPPLGGEEPTWPK</sequence>
<dbReference type="InterPro" id="IPR003593">
    <property type="entry name" value="AAA+_ATPase"/>
</dbReference>
<dbReference type="FunFam" id="1.20.58.760:FF:000004">
    <property type="entry name" value="paraplegin isoform X1"/>
    <property type="match status" value="1"/>
</dbReference>
<dbReference type="AlphaFoldDB" id="A0A8I5NGQ7"/>
<dbReference type="SMART" id="SM00382">
    <property type="entry name" value="AAA"/>
    <property type="match status" value="1"/>
</dbReference>
<dbReference type="FunFam" id="3.40.50.300:FF:000277">
    <property type="entry name" value="ATP-dependent zinc metalloprotease FtsH"/>
    <property type="match status" value="1"/>
</dbReference>
<dbReference type="SUPFAM" id="SSF52540">
    <property type="entry name" value="P-loop containing nucleoside triphosphate hydrolases"/>
    <property type="match status" value="1"/>
</dbReference>
<dbReference type="InterPro" id="IPR037219">
    <property type="entry name" value="Peptidase_M41-like"/>
</dbReference>
<evidence type="ECO:0000256" key="7">
    <source>
        <dbReference type="ARBA" id="ARBA00022801"/>
    </source>
</evidence>
<dbReference type="GO" id="GO:0005524">
    <property type="term" value="F:ATP binding"/>
    <property type="evidence" value="ECO:0007669"/>
    <property type="project" value="UniProtKB-KW"/>
</dbReference>
<dbReference type="Proteomes" id="UP000028761">
    <property type="component" value="Chromosome 18"/>
</dbReference>
<dbReference type="InterPro" id="IPR003959">
    <property type="entry name" value="ATPase_AAA_core"/>
</dbReference>
<gene>
    <name evidence="18" type="primary">SPG7</name>
</gene>
<dbReference type="InterPro" id="IPR050928">
    <property type="entry name" value="ATP-dep_Zn_Metalloprotease"/>
</dbReference>
<keyword evidence="14" id="KW-0175">Coiled coil</keyword>
<keyword evidence="8" id="KW-0862">Zinc</keyword>
<evidence type="ECO:0000256" key="2">
    <source>
        <dbReference type="ARBA" id="ARBA00004141"/>
    </source>
</evidence>
<dbReference type="FunFam" id="3.40.1690.20:FF:000002">
    <property type="entry name" value="paraplegin isoform X1"/>
    <property type="match status" value="1"/>
</dbReference>
<keyword evidence="10" id="KW-0809">Transit peptide</keyword>
<dbReference type="Pfam" id="PF06480">
    <property type="entry name" value="FtsH_ext"/>
    <property type="match status" value="1"/>
</dbReference>
<keyword evidence="11 16" id="KW-1133">Transmembrane helix</keyword>
<dbReference type="Gene3D" id="3.40.1690.20">
    <property type="match status" value="1"/>
</dbReference>
<keyword evidence="6" id="KW-0547">Nucleotide-binding</keyword>
<feature type="transmembrane region" description="Helical" evidence="16">
    <location>
        <begin position="254"/>
        <end position="275"/>
    </location>
</feature>
<feature type="transmembrane region" description="Helical" evidence="16">
    <location>
        <begin position="145"/>
        <end position="167"/>
    </location>
</feature>
<comment type="subcellular location">
    <subcellularLocation>
        <location evidence="2">Membrane</location>
        <topology evidence="2">Multi-pass membrane protein</topology>
    </subcellularLocation>
</comment>
<keyword evidence="13 16" id="KW-0472">Membrane</keyword>
<dbReference type="Gene3D" id="3.40.50.300">
    <property type="entry name" value="P-loop containing nucleotide triphosphate hydrolases"/>
    <property type="match status" value="1"/>
</dbReference>
<feature type="compositionally biased region" description="Basic and acidic residues" evidence="15">
    <location>
        <begin position="109"/>
        <end position="132"/>
    </location>
</feature>
<evidence type="ECO:0000256" key="13">
    <source>
        <dbReference type="ARBA" id="ARBA00023136"/>
    </source>
</evidence>
<keyword evidence="4 16" id="KW-0812">Transmembrane</keyword>
<dbReference type="GO" id="GO:0005745">
    <property type="term" value="C:m-AAA complex"/>
    <property type="evidence" value="ECO:0007669"/>
    <property type="project" value="TreeGrafter"/>
</dbReference>
<comment type="cofactor">
    <cofactor evidence="1">
        <name>Zn(2+)</name>
        <dbReference type="ChEBI" id="CHEBI:29105"/>
    </cofactor>
</comment>
<evidence type="ECO:0000256" key="9">
    <source>
        <dbReference type="ARBA" id="ARBA00022840"/>
    </source>
</evidence>
<dbReference type="GO" id="GO:0004176">
    <property type="term" value="F:ATP-dependent peptidase activity"/>
    <property type="evidence" value="ECO:0007669"/>
    <property type="project" value="InterPro"/>
</dbReference>
<dbReference type="CDD" id="cd19501">
    <property type="entry name" value="RecA-like_FtsH"/>
    <property type="match status" value="1"/>
</dbReference>
<evidence type="ECO:0000256" key="4">
    <source>
        <dbReference type="ARBA" id="ARBA00022692"/>
    </source>
</evidence>
<evidence type="ECO:0000256" key="14">
    <source>
        <dbReference type="SAM" id="Coils"/>
    </source>
</evidence>
<dbReference type="PANTHER" id="PTHR43655">
    <property type="entry name" value="ATP-DEPENDENT PROTEASE"/>
    <property type="match status" value="1"/>
</dbReference>
<dbReference type="Pfam" id="PF01434">
    <property type="entry name" value="Peptidase_M41"/>
    <property type="match status" value="1"/>
</dbReference>
<evidence type="ECO:0000256" key="15">
    <source>
        <dbReference type="SAM" id="MobiDB-lite"/>
    </source>
</evidence>
<evidence type="ECO:0000256" key="8">
    <source>
        <dbReference type="ARBA" id="ARBA00022833"/>
    </source>
</evidence>
<keyword evidence="5" id="KW-0479">Metal-binding</keyword>
<evidence type="ECO:0000256" key="11">
    <source>
        <dbReference type="ARBA" id="ARBA00022989"/>
    </source>
</evidence>
<dbReference type="Gene3D" id="1.20.58.760">
    <property type="entry name" value="Peptidase M41"/>
    <property type="match status" value="1"/>
</dbReference>
<evidence type="ECO:0000256" key="6">
    <source>
        <dbReference type="ARBA" id="ARBA00022741"/>
    </source>
</evidence>
<evidence type="ECO:0000313" key="18">
    <source>
        <dbReference type="Ensembl" id="ENSPANP00000048407.1"/>
    </source>
</evidence>
<evidence type="ECO:0000256" key="10">
    <source>
        <dbReference type="ARBA" id="ARBA00022946"/>
    </source>
</evidence>
<feature type="region of interest" description="Disordered" evidence="15">
    <location>
        <begin position="106"/>
        <end position="132"/>
    </location>
</feature>
<keyword evidence="3" id="KW-0645">Protease</keyword>